<dbReference type="InterPro" id="IPR004165">
    <property type="entry name" value="CoA_trans_fam_I"/>
</dbReference>
<accession>A0A2K5WMC5</accession>
<dbReference type="Ensembl" id="ENSMFAT00000012596.2">
    <property type="protein sequence ID" value="ENSMFAP00000038341.2"/>
    <property type="gene ID" value="ENSMFAG00000038539.2"/>
</dbReference>
<name>A0A2K5WMC5_MACFA</name>
<dbReference type="Pfam" id="PF01144">
    <property type="entry name" value="CoA_trans"/>
    <property type="match status" value="1"/>
</dbReference>
<evidence type="ECO:0000313" key="2">
    <source>
        <dbReference type="Ensembl" id="ENSMFAP00000038341.2"/>
    </source>
</evidence>
<feature type="compositionally biased region" description="Basic and acidic residues" evidence="1">
    <location>
        <begin position="18"/>
        <end position="31"/>
    </location>
</feature>
<dbReference type="InterPro" id="IPR037171">
    <property type="entry name" value="NagB/RpiA_transferase-like"/>
</dbReference>
<dbReference type="GeneTree" id="ENSGT00390000009130"/>
<sequence>ALVEKEQTHPLYQAPLDPRAEAQSRRPEERSLRAAIFGPEAGGGYRVERAFERRCALSRAQPIHCEEKRGGLEPPQRGYDVLPAFRGASPIKYNKDGSVAITSKPREAREFNGQHFILEEAITGDFALVKTWKADRAGNAIFRKSARNFNLPMCKGEETTVVEGKMVKGMGGAMDVVSSAKTKVVVTMEHSAKGNAHKIMENCTLPLTGKQCVNRIITEKAVFDVDKKKGLTLIELWEGLTVDDTQKSTGCDFAVSPKLMPMQQIAN</sequence>
<dbReference type="GO" id="GO:0008260">
    <property type="term" value="F:succinyl-CoA:3-oxo-acid CoA-transferase activity"/>
    <property type="evidence" value="ECO:0007669"/>
    <property type="project" value="TreeGrafter"/>
</dbReference>
<dbReference type="AlphaFoldDB" id="A0A2K5WMC5"/>
<evidence type="ECO:0000313" key="3">
    <source>
        <dbReference type="Proteomes" id="UP000233100"/>
    </source>
</evidence>
<organism evidence="2 3">
    <name type="scientific">Macaca fascicularis</name>
    <name type="common">Crab-eating macaque</name>
    <name type="synonym">Cynomolgus monkey</name>
    <dbReference type="NCBI Taxonomy" id="9541"/>
    <lineage>
        <taxon>Eukaryota</taxon>
        <taxon>Metazoa</taxon>
        <taxon>Chordata</taxon>
        <taxon>Craniata</taxon>
        <taxon>Vertebrata</taxon>
        <taxon>Euteleostomi</taxon>
        <taxon>Mammalia</taxon>
        <taxon>Eutheria</taxon>
        <taxon>Euarchontoglires</taxon>
        <taxon>Primates</taxon>
        <taxon>Haplorrhini</taxon>
        <taxon>Catarrhini</taxon>
        <taxon>Cercopithecidae</taxon>
        <taxon>Cercopithecinae</taxon>
        <taxon>Macaca</taxon>
    </lineage>
</organism>
<reference evidence="2" key="3">
    <citation type="submission" date="2025-09" db="UniProtKB">
        <authorList>
            <consortium name="Ensembl"/>
        </authorList>
    </citation>
    <scope>IDENTIFICATION</scope>
</reference>
<dbReference type="VEuPathDB" id="HostDB:ENSMFAG00000038539"/>
<feature type="region of interest" description="Disordered" evidence="1">
    <location>
        <begin position="1"/>
        <end position="31"/>
    </location>
</feature>
<dbReference type="PANTHER" id="PTHR13707">
    <property type="entry name" value="KETOACID-COENZYME A TRANSFERASE"/>
    <property type="match status" value="1"/>
</dbReference>
<reference evidence="2 3" key="1">
    <citation type="submission" date="2013-03" db="EMBL/GenBank/DDBJ databases">
        <authorList>
            <person name="Warren W."/>
            <person name="Wilson R.K."/>
        </authorList>
    </citation>
    <scope>NUCLEOTIDE SEQUENCE</scope>
</reference>
<evidence type="ECO:0000256" key="1">
    <source>
        <dbReference type="SAM" id="MobiDB-lite"/>
    </source>
</evidence>
<dbReference type="PANTHER" id="PTHR13707:SF30">
    <property type="entry name" value="SUCCINYL-COA:3-KETOACID COENZYME A TRANSFERASE 1, MITOCHONDRIAL"/>
    <property type="match status" value="1"/>
</dbReference>
<dbReference type="Gene3D" id="3.40.1080.10">
    <property type="entry name" value="Glutaconate Coenzyme A-transferase"/>
    <property type="match status" value="1"/>
</dbReference>
<dbReference type="SUPFAM" id="SSF100950">
    <property type="entry name" value="NagB/RpiA/CoA transferase-like"/>
    <property type="match status" value="2"/>
</dbReference>
<proteinExistence type="predicted"/>
<dbReference type="SMART" id="SM00882">
    <property type="entry name" value="CoA_trans"/>
    <property type="match status" value="1"/>
</dbReference>
<protein>
    <submittedName>
        <fullName evidence="2">Uncharacterized protein</fullName>
    </submittedName>
</protein>
<dbReference type="GO" id="GO:0005739">
    <property type="term" value="C:mitochondrion"/>
    <property type="evidence" value="ECO:0007669"/>
    <property type="project" value="TreeGrafter"/>
</dbReference>
<keyword evidence="3" id="KW-1185">Reference proteome</keyword>
<dbReference type="STRING" id="9541.ENSMFAP00000038341"/>
<dbReference type="Proteomes" id="UP000233100">
    <property type="component" value="Chromosome 14"/>
</dbReference>
<reference evidence="2" key="2">
    <citation type="submission" date="2025-08" db="UniProtKB">
        <authorList>
            <consortium name="Ensembl"/>
        </authorList>
    </citation>
    <scope>IDENTIFICATION</scope>
</reference>